<dbReference type="AlphaFoldDB" id="A0A9N8JLV5"/>
<sequence>PITMHLTRTHLLPIFLLTHPSHAQDTDLLSAAASDYASATSLIASLFSSATSPVDSVFSDATAARRADGVLFAAVFAAVAYL</sequence>
<protein>
    <submittedName>
        <fullName evidence="2">Uncharacterized protein</fullName>
    </submittedName>
</protein>
<evidence type="ECO:0000313" key="2">
    <source>
        <dbReference type="EMBL" id="CAD0088538.1"/>
    </source>
</evidence>
<name>A0A9N8JLV5_9PEZI</name>
<keyword evidence="1" id="KW-0732">Signal</keyword>
<reference evidence="2" key="1">
    <citation type="submission" date="2020-06" db="EMBL/GenBank/DDBJ databases">
        <authorList>
            <person name="Onetto C."/>
        </authorList>
    </citation>
    <scope>NUCLEOTIDE SEQUENCE</scope>
</reference>
<feature type="chain" id="PRO_5040269684" evidence="1">
    <location>
        <begin position="24"/>
        <end position="82"/>
    </location>
</feature>
<proteinExistence type="predicted"/>
<evidence type="ECO:0000256" key="1">
    <source>
        <dbReference type="SAM" id="SignalP"/>
    </source>
</evidence>
<keyword evidence="3" id="KW-1185">Reference proteome</keyword>
<feature type="non-terminal residue" evidence="2">
    <location>
        <position position="82"/>
    </location>
</feature>
<organism evidence="2 3">
    <name type="scientific">Aureobasidium vineae</name>
    <dbReference type="NCBI Taxonomy" id="2773715"/>
    <lineage>
        <taxon>Eukaryota</taxon>
        <taxon>Fungi</taxon>
        <taxon>Dikarya</taxon>
        <taxon>Ascomycota</taxon>
        <taxon>Pezizomycotina</taxon>
        <taxon>Dothideomycetes</taxon>
        <taxon>Dothideomycetidae</taxon>
        <taxon>Dothideales</taxon>
        <taxon>Saccotheciaceae</taxon>
        <taxon>Aureobasidium</taxon>
    </lineage>
</organism>
<evidence type="ECO:0000313" key="3">
    <source>
        <dbReference type="Proteomes" id="UP000716446"/>
    </source>
</evidence>
<comment type="caution">
    <text evidence="2">The sequence shown here is derived from an EMBL/GenBank/DDBJ whole genome shotgun (WGS) entry which is preliminary data.</text>
</comment>
<feature type="signal peptide" evidence="1">
    <location>
        <begin position="1"/>
        <end position="23"/>
    </location>
</feature>
<dbReference type="EMBL" id="CAIJEN010000007">
    <property type="protein sequence ID" value="CAD0088538.1"/>
    <property type="molecule type" value="Genomic_DNA"/>
</dbReference>
<gene>
    <name evidence="2" type="ORF">AWRI4619_LOCUS5320</name>
</gene>
<accession>A0A9N8JLV5</accession>
<dbReference type="Proteomes" id="UP000716446">
    <property type="component" value="Unassembled WGS sequence"/>
</dbReference>